<dbReference type="EMBL" id="AYRZ02000007">
    <property type="protein sequence ID" value="PHT76927.1"/>
    <property type="molecule type" value="Genomic_DNA"/>
</dbReference>
<reference evidence="2 3" key="1">
    <citation type="journal article" date="2014" name="Nat. Genet.">
        <title>Genome sequence of the hot pepper provides insights into the evolution of pungency in Capsicum species.</title>
        <authorList>
            <person name="Kim S."/>
            <person name="Park M."/>
            <person name="Yeom S.I."/>
            <person name="Kim Y.M."/>
            <person name="Lee J.M."/>
            <person name="Lee H.A."/>
            <person name="Seo E."/>
            <person name="Choi J."/>
            <person name="Cheong K."/>
            <person name="Kim K.T."/>
            <person name="Jung K."/>
            <person name="Lee G.W."/>
            <person name="Oh S.K."/>
            <person name="Bae C."/>
            <person name="Kim S.B."/>
            <person name="Lee H.Y."/>
            <person name="Kim S.Y."/>
            <person name="Kim M.S."/>
            <person name="Kang B.C."/>
            <person name="Jo Y.D."/>
            <person name="Yang H.B."/>
            <person name="Jeong H.J."/>
            <person name="Kang W.H."/>
            <person name="Kwon J.K."/>
            <person name="Shin C."/>
            <person name="Lim J.Y."/>
            <person name="Park J.H."/>
            <person name="Huh J.H."/>
            <person name="Kim J.S."/>
            <person name="Kim B.D."/>
            <person name="Cohen O."/>
            <person name="Paran I."/>
            <person name="Suh M.C."/>
            <person name="Lee S.B."/>
            <person name="Kim Y.K."/>
            <person name="Shin Y."/>
            <person name="Noh S.J."/>
            <person name="Park J."/>
            <person name="Seo Y.S."/>
            <person name="Kwon S.Y."/>
            <person name="Kim H.A."/>
            <person name="Park J.M."/>
            <person name="Kim H.J."/>
            <person name="Choi S.B."/>
            <person name="Bosland P.W."/>
            <person name="Reeves G."/>
            <person name="Jo S.H."/>
            <person name="Lee B.W."/>
            <person name="Cho H.T."/>
            <person name="Choi H.S."/>
            <person name="Lee M.S."/>
            <person name="Yu Y."/>
            <person name="Do Choi Y."/>
            <person name="Park B.S."/>
            <person name="van Deynze A."/>
            <person name="Ashrafi H."/>
            <person name="Hill T."/>
            <person name="Kim W.T."/>
            <person name="Pai H.S."/>
            <person name="Ahn H.K."/>
            <person name="Yeam I."/>
            <person name="Giovannoni J.J."/>
            <person name="Rose J.K."/>
            <person name="Sorensen I."/>
            <person name="Lee S.J."/>
            <person name="Kim R.W."/>
            <person name="Choi I.Y."/>
            <person name="Choi B.S."/>
            <person name="Lim J.S."/>
            <person name="Lee Y.H."/>
            <person name="Choi D."/>
        </authorList>
    </citation>
    <scope>NUCLEOTIDE SEQUENCE [LARGE SCALE GENOMIC DNA]</scope>
    <source>
        <strain evidence="3">cv. CM334</strain>
    </source>
</reference>
<dbReference type="Gramene" id="PHT76927">
    <property type="protein sequence ID" value="PHT76927"/>
    <property type="gene ID" value="T459_20449"/>
</dbReference>
<feature type="compositionally biased region" description="Polar residues" evidence="1">
    <location>
        <begin position="48"/>
        <end position="60"/>
    </location>
</feature>
<dbReference type="PANTHER" id="PTHR33499:SF27">
    <property type="entry name" value="TRANSPOSASE TNP1_EN_SPM-LIKE DOMAIN-CONTAINING PROTEIN"/>
    <property type="match status" value="1"/>
</dbReference>
<dbReference type="AlphaFoldDB" id="A0A2G2Z4H3"/>
<evidence type="ECO:0000313" key="3">
    <source>
        <dbReference type="Proteomes" id="UP000222542"/>
    </source>
</evidence>
<protein>
    <submittedName>
        <fullName evidence="2">Uncharacterized protein</fullName>
    </submittedName>
</protein>
<feature type="region of interest" description="Disordered" evidence="1">
    <location>
        <begin position="216"/>
        <end position="238"/>
    </location>
</feature>
<keyword evidence="3" id="KW-1185">Reference proteome</keyword>
<evidence type="ECO:0000313" key="2">
    <source>
        <dbReference type="EMBL" id="PHT76927.1"/>
    </source>
</evidence>
<feature type="compositionally biased region" description="Polar residues" evidence="1">
    <location>
        <begin position="269"/>
        <end position="283"/>
    </location>
</feature>
<name>A0A2G2Z4H3_CAPAN</name>
<gene>
    <name evidence="2" type="ORF">T459_20449</name>
</gene>
<feature type="compositionally biased region" description="Basic and acidic residues" evidence="1">
    <location>
        <begin position="379"/>
        <end position="389"/>
    </location>
</feature>
<feature type="region of interest" description="Disordered" evidence="1">
    <location>
        <begin position="257"/>
        <end position="283"/>
    </location>
</feature>
<feature type="compositionally biased region" description="Gly residues" evidence="1">
    <location>
        <begin position="1"/>
        <end position="16"/>
    </location>
</feature>
<reference evidence="2 3" key="2">
    <citation type="journal article" date="2017" name="Genome Biol.">
        <title>New reference genome sequences of hot pepper reveal the massive evolution of plant disease-resistance genes by retroduplication.</title>
        <authorList>
            <person name="Kim S."/>
            <person name="Park J."/>
            <person name="Yeom S.I."/>
            <person name="Kim Y.M."/>
            <person name="Seo E."/>
            <person name="Kim K.T."/>
            <person name="Kim M.S."/>
            <person name="Lee J.M."/>
            <person name="Cheong K."/>
            <person name="Shin H.S."/>
            <person name="Kim S.B."/>
            <person name="Han K."/>
            <person name="Lee J."/>
            <person name="Park M."/>
            <person name="Lee H.A."/>
            <person name="Lee H.Y."/>
            <person name="Lee Y."/>
            <person name="Oh S."/>
            <person name="Lee J.H."/>
            <person name="Choi E."/>
            <person name="Choi E."/>
            <person name="Lee S.E."/>
            <person name="Jeon J."/>
            <person name="Kim H."/>
            <person name="Choi G."/>
            <person name="Song H."/>
            <person name="Lee J."/>
            <person name="Lee S.C."/>
            <person name="Kwon J.K."/>
            <person name="Lee H.Y."/>
            <person name="Koo N."/>
            <person name="Hong Y."/>
            <person name="Kim R.W."/>
            <person name="Kang W.H."/>
            <person name="Huh J.H."/>
            <person name="Kang B.C."/>
            <person name="Yang T.J."/>
            <person name="Lee Y.H."/>
            <person name="Bennetzen J.L."/>
            <person name="Choi D."/>
        </authorList>
    </citation>
    <scope>NUCLEOTIDE SEQUENCE [LARGE SCALE GENOMIC DNA]</scope>
    <source>
        <strain evidence="3">cv. CM334</strain>
    </source>
</reference>
<dbReference type="PANTHER" id="PTHR33499">
    <property type="entry name" value="OS12G0282400 PROTEIN-RELATED"/>
    <property type="match status" value="1"/>
</dbReference>
<evidence type="ECO:0000256" key="1">
    <source>
        <dbReference type="SAM" id="MobiDB-lite"/>
    </source>
</evidence>
<comment type="caution">
    <text evidence="2">The sequence shown here is derived from an EMBL/GenBank/DDBJ whole genome shotgun (WGS) entry which is preliminary data.</text>
</comment>
<feature type="region of interest" description="Disordered" evidence="1">
    <location>
        <begin position="1"/>
        <end position="84"/>
    </location>
</feature>
<organism evidence="2 3">
    <name type="scientific">Capsicum annuum</name>
    <name type="common">Capsicum pepper</name>
    <dbReference type="NCBI Taxonomy" id="4072"/>
    <lineage>
        <taxon>Eukaryota</taxon>
        <taxon>Viridiplantae</taxon>
        <taxon>Streptophyta</taxon>
        <taxon>Embryophyta</taxon>
        <taxon>Tracheophyta</taxon>
        <taxon>Spermatophyta</taxon>
        <taxon>Magnoliopsida</taxon>
        <taxon>eudicotyledons</taxon>
        <taxon>Gunneridae</taxon>
        <taxon>Pentapetalae</taxon>
        <taxon>asterids</taxon>
        <taxon>lamiids</taxon>
        <taxon>Solanales</taxon>
        <taxon>Solanaceae</taxon>
        <taxon>Solanoideae</taxon>
        <taxon>Capsiceae</taxon>
        <taxon>Capsicum</taxon>
    </lineage>
</organism>
<dbReference type="Proteomes" id="UP000222542">
    <property type="component" value="Unassembled WGS sequence"/>
</dbReference>
<sequence>MRGAGRGKSGRGGAGRGRGRGSFAERTSFETTSNPQIQPMGFIVPSLETGQSSNPSQGPLQTERMPSGPVKRTSPETQSSRTLDENVRLSVEAESGAGFEARDIVNYCGFIMRTTISFRDGNWQKIVLKHGEAMWLRVRDKFEVRNELPEHKLQGFVISTMQRLFRTRKARLHVIYSSYDNDKDRLSHRPEDVELDDWKHLVEYFGTNEFKRNPLRGKRRHQIKSGRSNIHSEEKDNLMTSDKILSSVLGVRSGYFRGKEYGKKPPKKSQTQQSNIEVSVSSAVESMRQEMQLDMERKLQEEREQMTTDLKRKMDQDLQKKLEEERSSNTTMAKAPKMRYSTEVAPSRLVSMVKGPPRRSLDTIIEEEDYVPTTVSSSVDRKMEQERYHKSCLST</sequence>
<feature type="region of interest" description="Disordered" evidence="1">
    <location>
        <begin position="373"/>
        <end position="395"/>
    </location>
</feature>
<accession>A0A2G2Z4H3</accession>
<proteinExistence type="predicted"/>